<dbReference type="Proteomes" id="UP000196317">
    <property type="component" value="Unassembled WGS sequence"/>
</dbReference>
<reference evidence="1 2" key="1">
    <citation type="submission" date="2017-04" db="EMBL/GenBank/DDBJ databases">
        <title>Complete genome of Campylobacter concisus ATCC 33237T and draft genomes for an additional eight well characterized C. concisus strains.</title>
        <authorList>
            <person name="Cornelius A.J."/>
            <person name="Miller W.G."/>
            <person name="Lastovica A.J."/>
            <person name="On S.L."/>
            <person name="French N.P."/>
            <person name="Vandenberg O."/>
            <person name="Biggs P.J."/>
        </authorList>
    </citation>
    <scope>NUCLEOTIDE SEQUENCE [LARGE SCALE GENOMIC DNA]</scope>
    <source>
        <strain evidence="1 2">CCUG 19995</strain>
    </source>
</reference>
<name>A0A1Y5MII8_9BACT</name>
<comment type="caution">
    <text evidence="1">The sequence shown here is derived from an EMBL/GenBank/DDBJ whole genome shotgun (WGS) entry which is preliminary data.</text>
</comment>
<evidence type="ECO:0000313" key="2">
    <source>
        <dbReference type="Proteomes" id="UP000196317"/>
    </source>
</evidence>
<gene>
    <name evidence="1" type="ORF">B9N65_04655</name>
</gene>
<dbReference type="AlphaFoldDB" id="A0A1Y5MII8"/>
<sequence>MKTDNICEQYSKEKIKINTWLEDDVFFIQGDTKSLMFLSDLIKAQAMELKNDNICIGPNLAGNKFFSKKAKFGILIHNTDSAK</sequence>
<protein>
    <submittedName>
        <fullName evidence="1">Uncharacterized protein</fullName>
    </submittedName>
</protein>
<dbReference type="EMBL" id="NDYN01000004">
    <property type="protein sequence ID" value="OUT08097.1"/>
    <property type="molecule type" value="Genomic_DNA"/>
</dbReference>
<accession>A0A1Y5MII8</accession>
<dbReference type="RefSeq" id="WP_087582994.1">
    <property type="nucleotide sequence ID" value="NZ_NDYN01000004.1"/>
</dbReference>
<evidence type="ECO:0000313" key="1">
    <source>
        <dbReference type="EMBL" id="OUT08097.1"/>
    </source>
</evidence>
<proteinExistence type="predicted"/>
<organism evidence="1 2">
    <name type="scientific">Campylobacter concisus</name>
    <dbReference type="NCBI Taxonomy" id="199"/>
    <lineage>
        <taxon>Bacteria</taxon>
        <taxon>Pseudomonadati</taxon>
        <taxon>Campylobacterota</taxon>
        <taxon>Epsilonproteobacteria</taxon>
        <taxon>Campylobacterales</taxon>
        <taxon>Campylobacteraceae</taxon>
        <taxon>Campylobacter</taxon>
    </lineage>
</organism>